<dbReference type="OrthoDB" id="9785707at2"/>
<dbReference type="SUPFAM" id="SSF102405">
    <property type="entry name" value="MCP/YpsA-like"/>
    <property type="match status" value="1"/>
</dbReference>
<dbReference type="Proteomes" id="UP000030826">
    <property type="component" value="Unassembled WGS sequence"/>
</dbReference>
<feature type="domain" description="DprA winged helix" evidence="3">
    <location>
        <begin position="305"/>
        <end position="357"/>
    </location>
</feature>
<dbReference type="Pfam" id="PF17782">
    <property type="entry name" value="WHD_DprA"/>
    <property type="match status" value="1"/>
</dbReference>
<dbReference type="Gene3D" id="1.10.10.10">
    <property type="entry name" value="Winged helix-like DNA-binding domain superfamily/Winged helix DNA-binding domain"/>
    <property type="match status" value="1"/>
</dbReference>
<dbReference type="Pfam" id="PF02481">
    <property type="entry name" value="DNA_processg_A"/>
    <property type="match status" value="1"/>
</dbReference>
<dbReference type="NCBIfam" id="TIGR00732">
    <property type="entry name" value="dprA"/>
    <property type="match status" value="1"/>
</dbReference>
<dbReference type="Gene3D" id="3.40.50.450">
    <property type="match status" value="1"/>
</dbReference>
<dbReference type="AlphaFoldDB" id="A0A0B1QAK4"/>
<comment type="caution">
    <text evidence="4">The sequence shown here is derived from an EMBL/GenBank/DDBJ whole genome shotgun (WGS) entry which is preliminary data.</text>
</comment>
<dbReference type="GO" id="GO:0009294">
    <property type="term" value="P:DNA-mediated transformation"/>
    <property type="evidence" value="ECO:0007669"/>
    <property type="project" value="InterPro"/>
</dbReference>
<dbReference type="PANTHER" id="PTHR43022:SF1">
    <property type="entry name" value="PROTEIN SMF"/>
    <property type="match status" value="1"/>
</dbReference>
<gene>
    <name evidence="4" type="ORF">LA66_07700</name>
</gene>
<dbReference type="InterPro" id="IPR057666">
    <property type="entry name" value="DrpA_SLOG"/>
</dbReference>
<dbReference type="RefSeq" id="WP_039190181.1">
    <property type="nucleotide sequence ID" value="NZ_JRFJ01000001.1"/>
</dbReference>
<dbReference type="EMBL" id="JRFJ01000001">
    <property type="protein sequence ID" value="KHJ56406.1"/>
    <property type="molecule type" value="Genomic_DNA"/>
</dbReference>
<dbReference type="InterPro" id="IPR036388">
    <property type="entry name" value="WH-like_DNA-bd_sf"/>
</dbReference>
<dbReference type="InterPro" id="IPR003488">
    <property type="entry name" value="DprA"/>
</dbReference>
<comment type="similarity">
    <text evidence="1">Belongs to the DprA/Smf family.</text>
</comment>
<reference evidence="4 5" key="1">
    <citation type="submission" date="2014-09" db="EMBL/GenBank/DDBJ databases">
        <title>Isolation and characterization of Aurantimonas altamirensis ON-56566 from clinical sample following a dog bite.</title>
        <authorList>
            <person name="Eshaghi A."/>
            <person name="Li A."/>
            <person name="Shahinas D."/>
            <person name="Bahn P."/>
            <person name="Kus J.V."/>
            <person name="Patel S.N."/>
        </authorList>
    </citation>
    <scope>NUCLEOTIDE SEQUENCE [LARGE SCALE GENOMIC DNA]</scope>
    <source>
        <strain evidence="4 5">ON-56566</strain>
    </source>
</reference>
<dbReference type="STRING" id="370622.LA66_07700"/>
<sequence>MPMDAVLPDEEKVARLQLVRGRGIGPASFKALIAAHGDAVTAVRAIADRNGKAGRRFQPAERGQAETEIEKATRFGARIVFHGEADYPPALARLAPPPPVLTVMGDAALPKRRALAIVGARNASLAGSRLAHSLAQAAGHAGLTVVSGLARGIDTAAHEGSLATGTAGIFAGGLDRPYPPENKPLMRRILDHGGCLISEMPFGWTARAADFPRRNRLVAGLADGLLVVEAALRSGSLISARLAQAMGRPVLAVPGSPLDARAEGPNDLIRQGAILIRDAADLAEALGLEAGLLPGLSSAIGVEGPEAAEDRTVIDALGTVPVTVDELVAHTGSSARHIQQLLMELDLAGRLQRHAGGRVSLYR</sequence>
<organism evidence="4 5">
    <name type="scientific">Aureimonas altamirensis</name>
    <dbReference type="NCBI Taxonomy" id="370622"/>
    <lineage>
        <taxon>Bacteria</taxon>
        <taxon>Pseudomonadati</taxon>
        <taxon>Pseudomonadota</taxon>
        <taxon>Alphaproteobacteria</taxon>
        <taxon>Hyphomicrobiales</taxon>
        <taxon>Aurantimonadaceae</taxon>
        <taxon>Aureimonas</taxon>
    </lineage>
</organism>
<dbReference type="Pfam" id="PF21102">
    <property type="entry name" value="DprA_N"/>
    <property type="match status" value="1"/>
</dbReference>
<dbReference type="PANTHER" id="PTHR43022">
    <property type="entry name" value="PROTEIN SMF"/>
    <property type="match status" value="1"/>
</dbReference>
<evidence type="ECO:0000313" key="4">
    <source>
        <dbReference type="EMBL" id="KHJ56406.1"/>
    </source>
</evidence>
<name>A0A0B1QAK4_9HYPH</name>
<accession>A0A0B1QAK4</accession>
<evidence type="ECO:0000259" key="2">
    <source>
        <dbReference type="Pfam" id="PF02481"/>
    </source>
</evidence>
<evidence type="ECO:0000259" key="3">
    <source>
        <dbReference type="Pfam" id="PF17782"/>
    </source>
</evidence>
<evidence type="ECO:0000313" key="5">
    <source>
        <dbReference type="Proteomes" id="UP000030826"/>
    </source>
</evidence>
<proteinExistence type="inferred from homology"/>
<feature type="domain" description="Smf/DprA SLOG" evidence="2">
    <location>
        <begin position="79"/>
        <end position="286"/>
    </location>
</feature>
<dbReference type="InterPro" id="IPR041614">
    <property type="entry name" value="DprA_WH"/>
</dbReference>
<protein>
    <submittedName>
        <fullName evidence="4">Uncharacterized protein</fullName>
    </submittedName>
</protein>
<evidence type="ECO:0000256" key="1">
    <source>
        <dbReference type="ARBA" id="ARBA00006525"/>
    </source>
</evidence>